<dbReference type="RefSeq" id="WP_141646260.1">
    <property type="nucleotide sequence ID" value="NZ_VIFM01000159.1"/>
</dbReference>
<evidence type="ECO:0000313" key="4">
    <source>
        <dbReference type="Proteomes" id="UP000315369"/>
    </source>
</evidence>
<name>A0A540WSV4_9BACT</name>
<feature type="domain" description="Exonuclease" evidence="2">
    <location>
        <begin position="147"/>
        <end position="324"/>
    </location>
</feature>
<protein>
    <submittedName>
        <fullName evidence="3">3'-5' exonuclease</fullName>
    </submittedName>
</protein>
<keyword evidence="3" id="KW-0269">Exonuclease</keyword>
<accession>A0A540WSV4</accession>
<dbReference type="InterPro" id="IPR036397">
    <property type="entry name" value="RNaseH_sf"/>
</dbReference>
<gene>
    <name evidence="3" type="ORF">FJV41_31310</name>
</gene>
<keyword evidence="3" id="KW-0378">Hydrolase</keyword>
<dbReference type="AlphaFoldDB" id="A0A540WSV4"/>
<keyword evidence="4" id="KW-1185">Reference proteome</keyword>
<evidence type="ECO:0000256" key="1">
    <source>
        <dbReference type="SAM" id="MobiDB-lite"/>
    </source>
</evidence>
<dbReference type="Gene3D" id="3.30.420.10">
    <property type="entry name" value="Ribonuclease H-like superfamily/Ribonuclease H"/>
    <property type="match status" value="1"/>
</dbReference>
<dbReference type="GO" id="GO:0003676">
    <property type="term" value="F:nucleic acid binding"/>
    <property type="evidence" value="ECO:0007669"/>
    <property type="project" value="InterPro"/>
</dbReference>
<dbReference type="InterPro" id="IPR012337">
    <property type="entry name" value="RNaseH-like_sf"/>
</dbReference>
<keyword evidence="3" id="KW-0540">Nuclease</keyword>
<dbReference type="OrthoDB" id="280774at2"/>
<dbReference type="CDD" id="cd06127">
    <property type="entry name" value="DEDDh"/>
    <property type="match status" value="1"/>
</dbReference>
<sequence>MVDRSFITETSRGPTEHEVATSTNGPSGLLLFERPKDVPTDLMSRSALRRAGLEPGPLRGRVRLSSGLVELFRRSEAKPRGAATPAQLAALERANTVRVARAAERDKQRLEHEASRRAQVRIEVAVAMNKARANALSLFKSWASDRQAVVLDVEATDLKGRVVEVAVVDLAGAILLHRRISPGCEIAPEAQAVHGLSLADLAGEPGWESVVDEFEAITSGRPVLAFGAHFDGPTIARTTEVVCGPERGRRARKAAESWLCVQGAAAPLLGAWDPKYNDFKLPSLSAACAFARVDVTTLPRAHSAVGDALRTVALVHAAARLAVDELTADGIPDSWLTYRPRAVERGS</sequence>
<reference evidence="3 4" key="1">
    <citation type="submission" date="2019-06" db="EMBL/GenBank/DDBJ databases">
        <authorList>
            <person name="Livingstone P."/>
            <person name="Whitworth D."/>
        </authorList>
    </citation>
    <scope>NUCLEOTIDE SEQUENCE [LARGE SCALE GENOMIC DNA]</scope>
    <source>
        <strain evidence="3 4">AM401</strain>
    </source>
</reference>
<comment type="caution">
    <text evidence="3">The sequence shown here is derived from an EMBL/GenBank/DDBJ whole genome shotgun (WGS) entry which is preliminary data.</text>
</comment>
<dbReference type="Proteomes" id="UP000315369">
    <property type="component" value="Unassembled WGS sequence"/>
</dbReference>
<organism evidence="3 4">
    <name type="scientific">Myxococcus llanfairpwllgwyngyllgogerychwyrndrobwllllantysiliogogogochensis</name>
    <dbReference type="NCBI Taxonomy" id="2590453"/>
    <lineage>
        <taxon>Bacteria</taxon>
        <taxon>Pseudomonadati</taxon>
        <taxon>Myxococcota</taxon>
        <taxon>Myxococcia</taxon>
        <taxon>Myxococcales</taxon>
        <taxon>Cystobacterineae</taxon>
        <taxon>Myxococcaceae</taxon>
        <taxon>Myxococcus</taxon>
    </lineage>
</organism>
<dbReference type="GO" id="GO:0006259">
    <property type="term" value="P:DNA metabolic process"/>
    <property type="evidence" value="ECO:0007669"/>
    <property type="project" value="UniProtKB-ARBA"/>
</dbReference>
<dbReference type="GO" id="GO:0004527">
    <property type="term" value="F:exonuclease activity"/>
    <property type="evidence" value="ECO:0007669"/>
    <property type="project" value="UniProtKB-KW"/>
</dbReference>
<dbReference type="SUPFAM" id="SSF53098">
    <property type="entry name" value="Ribonuclease H-like"/>
    <property type="match status" value="1"/>
</dbReference>
<dbReference type="InterPro" id="IPR013520">
    <property type="entry name" value="Ribonucl_H"/>
</dbReference>
<feature type="region of interest" description="Disordered" evidence="1">
    <location>
        <begin position="1"/>
        <end position="28"/>
    </location>
</feature>
<dbReference type="SMART" id="SM00479">
    <property type="entry name" value="EXOIII"/>
    <property type="match status" value="1"/>
</dbReference>
<evidence type="ECO:0000313" key="3">
    <source>
        <dbReference type="EMBL" id="TQF12017.1"/>
    </source>
</evidence>
<dbReference type="EMBL" id="VIFM01000159">
    <property type="protein sequence ID" value="TQF12017.1"/>
    <property type="molecule type" value="Genomic_DNA"/>
</dbReference>
<proteinExistence type="predicted"/>
<evidence type="ECO:0000259" key="2">
    <source>
        <dbReference type="SMART" id="SM00479"/>
    </source>
</evidence>